<reference evidence="2 3" key="1">
    <citation type="submission" date="2017-08" db="EMBL/GenBank/DDBJ databases">
        <title>Infants hospitalized years apart are colonized by the same room-sourced microbial strains.</title>
        <authorList>
            <person name="Brooks B."/>
            <person name="Olm M.R."/>
            <person name="Firek B.A."/>
            <person name="Baker R."/>
            <person name="Thomas B.C."/>
            <person name="Morowitz M.J."/>
            <person name="Banfield J.F."/>
        </authorList>
    </citation>
    <scope>NUCLEOTIDE SEQUENCE [LARGE SCALE GENOMIC DNA]</scope>
    <source>
        <strain evidence="2">S2_005_003_R2_41</strain>
    </source>
</reference>
<dbReference type="InterPro" id="IPR050483">
    <property type="entry name" value="CoA-transferase_III_domain"/>
</dbReference>
<proteinExistence type="predicted"/>
<comment type="caution">
    <text evidence="2">The sequence shown here is derived from an EMBL/GenBank/DDBJ whole genome shotgun (WGS) entry which is preliminary data.</text>
</comment>
<sequence length="394" mass="42451">MTSLDSLRVLDLSRFIAGPYCAMMLGDMGAEVVKIEPPGDGEYARRALPAVEGQSLYTFIVNRNKKSLAIDLRHPEGLAMLKALIAKADVLVENFRPGTMEQMGLGWEAVHALNPRLVMARISGFGQDGPLAQKQCFDGVAQAMSGLMDMTGQPDGPPTMIGSFMCDYTTGMYAALGILAALNARHATGVGQLVDVSLLESALSMLMTAIPQHRLFGQTMTRVGSRDRYVAPSNTFQAGDGRYVLMVGGDDNMFPRVLRAMKRPALIEDPRFATMASRLEHREAVEGIVADWMMAHSADQVVAWLEAEGVPCAKIARVDEVVDNPQLAHRGAIRDVPFGDATVPMQGVTIHLSGTPLTIRRPLPRVGEHNAEVLAAWLGHGPDRVAALQAAGAL</sequence>
<dbReference type="InterPro" id="IPR003673">
    <property type="entry name" value="CoA-Trfase_fam_III"/>
</dbReference>
<dbReference type="Gene3D" id="3.30.1540.10">
    <property type="entry name" value="formyl-coa transferase, domain 3"/>
    <property type="match status" value="1"/>
</dbReference>
<evidence type="ECO:0000313" key="2">
    <source>
        <dbReference type="EMBL" id="PZQ67874.1"/>
    </source>
</evidence>
<dbReference type="GO" id="GO:0008410">
    <property type="term" value="F:CoA-transferase activity"/>
    <property type="evidence" value="ECO:0007669"/>
    <property type="project" value="TreeGrafter"/>
</dbReference>
<dbReference type="PANTHER" id="PTHR48207:SF3">
    <property type="entry name" value="SUCCINATE--HYDROXYMETHYLGLUTARATE COA-TRANSFERASE"/>
    <property type="match status" value="1"/>
</dbReference>
<dbReference type="InterPro" id="IPR023606">
    <property type="entry name" value="CoA-Trfase_III_dom_1_sf"/>
</dbReference>
<dbReference type="Pfam" id="PF02515">
    <property type="entry name" value="CoA_transf_3"/>
    <property type="match status" value="1"/>
</dbReference>
<dbReference type="PANTHER" id="PTHR48207">
    <property type="entry name" value="SUCCINATE--HYDROXYMETHYLGLUTARATE COA-TRANSFERASE"/>
    <property type="match status" value="1"/>
</dbReference>
<evidence type="ECO:0000313" key="3">
    <source>
        <dbReference type="Proteomes" id="UP000249135"/>
    </source>
</evidence>
<dbReference type="SUPFAM" id="SSF89796">
    <property type="entry name" value="CoA-transferase family III (CaiB/BaiF)"/>
    <property type="match status" value="1"/>
</dbReference>
<accession>A0A2W5PSL3</accession>
<dbReference type="AlphaFoldDB" id="A0A2W5PSL3"/>
<organism evidence="2 3">
    <name type="scientific">Variovorax paradoxus</name>
    <dbReference type="NCBI Taxonomy" id="34073"/>
    <lineage>
        <taxon>Bacteria</taxon>
        <taxon>Pseudomonadati</taxon>
        <taxon>Pseudomonadota</taxon>
        <taxon>Betaproteobacteria</taxon>
        <taxon>Burkholderiales</taxon>
        <taxon>Comamonadaceae</taxon>
        <taxon>Variovorax</taxon>
    </lineage>
</organism>
<dbReference type="InterPro" id="IPR044855">
    <property type="entry name" value="CoA-Trfase_III_dom3_sf"/>
</dbReference>
<evidence type="ECO:0000256" key="1">
    <source>
        <dbReference type="ARBA" id="ARBA00022679"/>
    </source>
</evidence>
<dbReference type="Gene3D" id="3.40.50.10540">
    <property type="entry name" value="Crotonobetainyl-coa:carnitine coa-transferase, domain 1"/>
    <property type="match status" value="1"/>
</dbReference>
<dbReference type="EMBL" id="QFPP01000339">
    <property type="protein sequence ID" value="PZQ67874.1"/>
    <property type="molecule type" value="Genomic_DNA"/>
</dbReference>
<gene>
    <name evidence="2" type="ORF">DI563_21045</name>
</gene>
<protein>
    <submittedName>
        <fullName evidence="2">CoA transferase</fullName>
    </submittedName>
</protein>
<keyword evidence="1 2" id="KW-0808">Transferase</keyword>
<name>A0A2W5PSL3_VARPD</name>
<dbReference type="Proteomes" id="UP000249135">
    <property type="component" value="Unassembled WGS sequence"/>
</dbReference>